<evidence type="ECO:0008006" key="11">
    <source>
        <dbReference type="Google" id="ProtNLM"/>
    </source>
</evidence>
<dbReference type="CDD" id="cd00038">
    <property type="entry name" value="CAP_ED"/>
    <property type="match status" value="2"/>
</dbReference>
<sequence>MSSMSMPMAMAMAVGSPSSGGGGKRMMDIVNDNSNHFGRSELKKPSSSAASAGHFMLKKTGEGGDSGSGTGFGGWRGQQQQQQHGGGIQSAIQQRGMKKSGSSSTANLRRAPIRASAFVVDDHHGGSHTTEGAVKYVLPPVIPKDDASKALIYNAIKDNVLFSRRQKDNSNSSNHDTDELRDLIDAFVIKRCSKNDIIIQEGAQGDGFYVLSSGTVAVYESTAFKGNLYPGTGFGEIALLYSCPRTATVRAREDCDLWFMDRRAFRAIMSRHKRKRLDMKLMLLEKVKIHNKTLKDILKPHEIHSIAMAAKFEEYTSGQVIVRQGDVGDAFYMIERGGVDVYIREKSQTSPVVTLKAGDFFGEKALLSSDVRTATCVAAPASRQGGDQQKAAGDGGGEGVVKCMVLMREDFVRMLGDLEYLLERSYEMRDGSERSMLMKTGGPKFQGMDSLVHPTSAIKALSGQVPIPNHFTPVVANLIKKLLHTDQSKRLGRTVGGTTAVMCHRWYANFDWDALLEYRMDTPYVPEVKDPDHCGENDMDGDVEGFASDFL</sequence>
<dbReference type="SUPFAM" id="SSF51206">
    <property type="entry name" value="cAMP-binding domain-like"/>
    <property type="match status" value="2"/>
</dbReference>
<keyword evidence="3" id="KW-0547">Nucleotide-binding</keyword>
<evidence type="ECO:0000313" key="9">
    <source>
        <dbReference type="EMBL" id="KAL3775746.1"/>
    </source>
</evidence>
<keyword evidence="4" id="KW-0418">Kinase</keyword>
<dbReference type="Gene3D" id="2.60.120.10">
    <property type="entry name" value="Jelly Rolls"/>
    <property type="match status" value="2"/>
</dbReference>
<name>A0ABD3NM18_9STRA</name>
<dbReference type="InterPro" id="IPR014710">
    <property type="entry name" value="RmlC-like_jellyroll"/>
</dbReference>
<dbReference type="InterPro" id="IPR018488">
    <property type="entry name" value="cNMP-bd_CS"/>
</dbReference>
<gene>
    <name evidence="9" type="ORF">ACHAW5_009698</name>
</gene>
<dbReference type="SMART" id="SM00100">
    <property type="entry name" value="cNMP"/>
    <property type="match status" value="2"/>
</dbReference>
<dbReference type="InterPro" id="IPR050503">
    <property type="entry name" value="cAMP-dep_PK_reg_su-like"/>
</dbReference>
<feature type="domain" description="Cyclic nucleotide-binding" evidence="7">
    <location>
        <begin position="171"/>
        <end position="286"/>
    </location>
</feature>
<dbReference type="InterPro" id="IPR018490">
    <property type="entry name" value="cNMP-bd_dom_sf"/>
</dbReference>
<evidence type="ECO:0000259" key="7">
    <source>
        <dbReference type="PROSITE" id="PS50042"/>
    </source>
</evidence>
<accession>A0ABD3NM18</accession>
<dbReference type="Pfam" id="PF00027">
    <property type="entry name" value="cNMP_binding"/>
    <property type="match status" value="2"/>
</dbReference>
<dbReference type="EMBL" id="JALLAZ020001395">
    <property type="protein sequence ID" value="KAL3775746.1"/>
    <property type="molecule type" value="Genomic_DNA"/>
</dbReference>
<feature type="compositionally biased region" description="Low complexity" evidence="6">
    <location>
        <begin position="77"/>
        <end position="94"/>
    </location>
</feature>
<keyword evidence="5" id="KW-0067">ATP-binding</keyword>
<dbReference type="PANTHER" id="PTHR11635:SF166">
    <property type="entry name" value="CYCLIC NUCLEOTIDE-BINDING DOMAIN-CONTAINING PROTEIN"/>
    <property type="match status" value="1"/>
</dbReference>
<dbReference type="PROSITE" id="PS51285">
    <property type="entry name" value="AGC_KINASE_CTER"/>
    <property type="match status" value="1"/>
</dbReference>
<dbReference type="InterPro" id="IPR000961">
    <property type="entry name" value="AGC-kinase_C"/>
</dbReference>
<organism evidence="9 10">
    <name type="scientific">Stephanodiscus triporus</name>
    <dbReference type="NCBI Taxonomy" id="2934178"/>
    <lineage>
        <taxon>Eukaryota</taxon>
        <taxon>Sar</taxon>
        <taxon>Stramenopiles</taxon>
        <taxon>Ochrophyta</taxon>
        <taxon>Bacillariophyta</taxon>
        <taxon>Coscinodiscophyceae</taxon>
        <taxon>Thalassiosirophycidae</taxon>
        <taxon>Stephanodiscales</taxon>
        <taxon>Stephanodiscaceae</taxon>
        <taxon>Stephanodiscus</taxon>
    </lineage>
</organism>
<dbReference type="SUPFAM" id="SSF56112">
    <property type="entry name" value="Protein kinase-like (PK-like)"/>
    <property type="match status" value="1"/>
</dbReference>
<dbReference type="GO" id="GO:0004674">
    <property type="term" value="F:protein serine/threonine kinase activity"/>
    <property type="evidence" value="ECO:0007669"/>
    <property type="project" value="UniProtKB-KW"/>
</dbReference>
<dbReference type="InterPro" id="IPR011009">
    <property type="entry name" value="Kinase-like_dom_sf"/>
</dbReference>
<evidence type="ECO:0000259" key="8">
    <source>
        <dbReference type="PROSITE" id="PS51285"/>
    </source>
</evidence>
<dbReference type="PANTHER" id="PTHR11635">
    <property type="entry name" value="CAMP-DEPENDENT PROTEIN KINASE REGULATORY CHAIN"/>
    <property type="match status" value="1"/>
</dbReference>
<proteinExistence type="predicted"/>
<dbReference type="InterPro" id="IPR000595">
    <property type="entry name" value="cNMP-bd_dom"/>
</dbReference>
<dbReference type="PRINTS" id="PR00103">
    <property type="entry name" value="CAMPKINASE"/>
</dbReference>
<keyword evidence="1" id="KW-0723">Serine/threonine-protein kinase</keyword>
<dbReference type="PROSITE" id="PS00889">
    <property type="entry name" value="CNMP_BINDING_2"/>
    <property type="match status" value="1"/>
</dbReference>
<feature type="compositionally biased region" description="Gly residues" evidence="6">
    <location>
        <begin position="63"/>
        <end position="76"/>
    </location>
</feature>
<dbReference type="PROSITE" id="PS00888">
    <property type="entry name" value="CNMP_BINDING_1"/>
    <property type="match status" value="2"/>
</dbReference>
<keyword evidence="10" id="KW-1185">Reference proteome</keyword>
<keyword evidence="2" id="KW-0808">Transferase</keyword>
<evidence type="ECO:0000256" key="1">
    <source>
        <dbReference type="ARBA" id="ARBA00022527"/>
    </source>
</evidence>
<dbReference type="Proteomes" id="UP001530315">
    <property type="component" value="Unassembled WGS sequence"/>
</dbReference>
<protein>
    <recommendedName>
        <fullName evidence="11">cGMP-dependent protein kinase</fullName>
    </recommendedName>
</protein>
<evidence type="ECO:0000256" key="4">
    <source>
        <dbReference type="ARBA" id="ARBA00022777"/>
    </source>
</evidence>
<feature type="domain" description="AGC-kinase C-terminal" evidence="8">
    <location>
        <begin position="508"/>
        <end position="551"/>
    </location>
</feature>
<dbReference type="Gene3D" id="1.10.510.10">
    <property type="entry name" value="Transferase(Phosphotransferase) domain 1"/>
    <property type="match status" value="1"/>
</dbReference>
<dbReference type="PROSITE" id="PS50042">
    <property type="entry name" value="CNMP_BINDING_3"/>
    <property type="match status" value="2"/>
</dbReference>
<feature type="region of interest" description="Disordered" evidence="6">
    <location>
        <begin position="57"/>
        <end position="108"/>
    </location>
</feature>
<evidence type="ECO:0000256" key="2">
    <source>
        <dbReference type="ARBA" id="ARBA00022679"/>
    </source>
</evidence>
<comment type="caution">
    <text evidence="9">The sequence shown here is derived from an EMBL/GenBank/DDBJ whole genome shotgun (WGS) entry which is preliminary data.</text>
</comment>
<evidence type="ECO:0000313" key="10">
    <source>
        <dbReference type="Proteomes" id="UP001530315"/>
    </source>
</evidence>
<evidence type="ECO:0000256" key="6">
    <source>
        <dbReference type="SAM" id="MobiDB-lite"/>
    </source>
</evidence>
<evidence type="ECO:0000256" key="3">
    <source>
        <dbReference type="ARBA" id="ARBA00022741"/>
    </source>
</evidence>
<reference evidence="9 10" key="1">
    <citation type="submission" date="2024-10" db="EMBL/GenBank/DDBJ databases">
        <title>Updated reference genomes for cyclostephanoid diatoms.</title>
        <authorList>
            <person name="Roberts W.R."/>
            <person name="Alverson A.J."/>
        </authorList>
    </citation>
    <scope>NUCLEOTIDE SEQUENCE [LARGE SCALE GENOMIC DNA]</scope>
    <source>
        <strain evidence="9 10">AJA276-08</strain>
    </source>
</reference>
<dbReference type="GO" id="GO:0005524">
    <property type="term" value="F:ATP binding"/>
    <property type="evidence" value="ECO:0007669"/>
    <property type="project" value="UniProtKB-KW"/>
</dbReference>
<evidence type="ECO:0000256" key="5">
    <source>
        <dbReference type="ARBA" id="ARBA00022840"/>
    </source>
</evidence>
<dbReference type="AlphaFoldDB" id="A0ABD3NM18"/>
<feature type="domain" description="Cyclic nucleotide-binding" evidence="7">
    <location>
        <begin position="294"/>
        <end position="427"/>
    </location>
</feature>